<dbReference type="InterPro" id="IPR035423">
    <property type="entry name" value="M60-like_N"/>
</dbReference>
<dbReference type="GO" id="GO:0044325">
    <property type="term" value="F:transmembrane transporter binding"/>
    <property type="evidence" value="ECO:0007669"/>
    <property type="project" value="TreeGrafter"/>
</dbReference>
<dbReference type="Pfam" id="PF17291">
    <property type="entry name" value="M60-like_N"/>
    <property type="match status" value="1"/>
</dbReference>
<reference evidence="4" key="1">
    <citation type="submission" date="2025-08" db="UniProtKB">
        <authorList>
            <consortium name="RefSeq"/>
        </authorList>
    </citation>
    <scope>IDENTIFICATION</scope>
</reference>
<keyword evidence="3" id="KW-1185">Reference proteome</keyword>
<gene>
    <name evidence="4" type="primary">LOC106522114</name>
</gene>
<accession>A0A2I4BRT2</accession>
<dbReference type="GeneID" id="106522114"/>
<dbReference type="GO" id="GO:0005886">
    <property type="term" value="C:plasma membrane"/>
    <property type="evidence" value="ECO:0007669"/>
    <property type="project" value="TreeGrafter"/>
</dbReference>
<protein>
    <submittedName>
        <fullName evidence="4">TRPM8 channel-associated factor homolog</fullName>
    </submittedName>
</protein>
<evidence type="ECO:0000313" key="4">
    <source>
        <dbReference type="RefSeq" id="XP_013870429.1"/>
    </source>
</evidence>
<name>A0A2I4BRT2_AUSLI</name>
<dbReference type="OrthoDB" id="10260387at2759"/>
<comment type="similarity">
    <text evidence="1">Belongs to the TCAF family.</text>
</comment>
<dbReference type="AlphaFoldDB" id="A0A2I4BRT2"/>
<evidence type="ECO:0000313" key="3">
    <source>
        <dbReference type="Proteomes" id="UP000192220"/>
    </source>
</evidence>
<dbReference type="SUPFAM" id="SSF52317">
    <property type="entry name" value="Class I glutamine amidotransferase-like"/>
    <property type="match status" value="1"/>
</dbReference>
<dbReference type="InParanoid" id="A0A2I4BRT2"/>
<dbReference type="PANTHER" id="PTHR15730:SF5">
    <property type="entry name" value="SI:CH211-210B2.2-RELATED"/>
    <property type="match status" value="1"/>
</dbReference>
<dbReference type="PROSITE" id="PS51723">
    <property type="entry name" value="PEPTIDASE_M60"/>
    <property type="match status" value="1"/>
</dbReference>
<dbReference type="Gene3D" id="3.40.50.880">
    <property type="match status" value="1"/>
</dbReference>
<dbReference type="InterPro" id="IPR051244">
    <property type="entry name" value="TCAF"/>
</dbReference>
<dbReference type="FunCoup" id="A0A2I4BRT2">
    <property type="interactions" value="424"/>
</dbReference>
<evidence type="ECO:0000256" key="1">
    <source>
        <dbReference type="ARBA" id="ARBA00009770"/>
    </source>
</evidence>
<dbReference type="PANTHER" id="PTHR15730">
    <property type="entry name" value="EXPERIMENTAL AUTOIMMUNE PROSTATITIS ANTIGEN 2-RELATED"/>
    <property type="match status" value="1"/>
</dbReference>
<dbReference type="FunFam" id="3.40.390.80:FF:000001">
    <property type="entry name" value="TRPM8 channel-associated factor 1"/>
    <property type="match status" value="1"/>
</dbReference>
<feature type="domain" description="Peptidase M60" evidence="2">
    <location>
        <begin position="547"/>
        <end position="844"/>
    </location>
</feature>
<organism evidence="3 4">
    <name type="scientific">Austrofundulus limnaeus</name>
    <name type="common">Annual killifish</name>
    <dbReference type="NCBI Taxonomy" id="52670"/>
    <lineage>
        <taxon>Eukaryota</taxon>
        <taxon>Metazoa</taxon>
        <taxon>Chordata</taxon>
        <taxon>Craniata</taxon>
        <taxon>Vertebrata</taxon>
        <taxon>Euteleostomi</taxon>
        <taxon>Actinopterygii</taxon>
        <taxon>Neopterygii</taxon>
        <taxon>Teleostei</taxon>
        <taxon>Neoteleostei</taxon>
        <taxon>Acanthomorphata</taxon>
        <taxon>Ovalentaria</taxon>
        <taxon>Atherinomorphae</taxon>
        <taxon>Cyprinodontiformes</taxon>
        <taxon>Rivulidae</taxon>
        <taxon>Austrofundulus</taxon>
    </lineage>
</organism>
<evidence type="ECO:0000259" key="2">
    <source>
        <dbReference type="PROSITE" id="PS51723"/>
    </source>
</evidence>
<dbReference type="SMART" id="SM01276">
    <property type="entry name" value="M60-like"/>
    <property type="match status" value="1"/>
</dbReference>
<dbReference type="RefSeq" id="XP_013870429.1">
    <property type="nucleotide sequence ID" value="XM_014014975.1"/>
</dbReference>
<dbReference type="InterPro" id="IPR042279">
    <property type="entry name" value="Pep_M60_3"/>
</dbReference>
<dbReference type="InterPro" id="IPR031161">
    <property type="entry name" value="Peptidase_M60_dom"/>
</dbReference>
<dbReference type="Pfam" id="PF13402">
    <property type="entry name" value="Peptidase_M60"/>
    <property type="match status" value="1"/>
</dbReference>
<dbReference type="GO" id="GO:0090314">
    <property type="term" value="P:positive regulation of protein targeting to membrane"/>
    <property type="evidence" value="ECO:0007669"/>
    <property type="project" value="TreeGrafter"/>
</dbReference>
<dbReference type="KEGG" id="alim:106522114"/>
<proteinExistence type="inferred from homology"/>
<sequence>MSNQAVQRDHEIAYMSLMQGLKQLDFRGPSVPSDLVLIGDHSFPLAMNSQGQVLMAASLYGSGRIVVLGHEYYLTLFPALVENALKWLRGDGSDNPSVAVHRNVQAVADNLSRSSFQTEVVGSFSNDLKAAVYVTDAYSVGADPKDLVAFLKAGGGVLMAGQAWSWAADPPKENTLLNFDGNKVSGVAGVYISDHPAELENLPVYPQIPSSFMALVLGKDFEDDLQFLLQGVSEFTLPNGLTASEVLVHGPLAFPIGTTDNGQAFLAGAYYGQGRVIVVTHEGLLWNEELARFWTSAIHWLDEGRRGVVGVAPDKALAMVSKSGLQCKKTGFKKDLSVFVCTASISDHLEEIQNFVAEGGGLLMGGHAWYWAQMHRGKNPLTEFSGNKILNKMGLSLLGTTLSGGVYKAPVPSQAMKNTYHFRHLLHRFARHVTVGEELSKHEEEHLKKLGTDCATYLNMKAHNCCSYTQVVATLTDVLKKSGLPQVSDSCPIKSPKDHLLLSVGAEVYKVCPDPDALLPHLIQDNPLLPVVYNHKIKINVNTEGGEDWVSTGLYLSPGMKTYISIPAVIVNKGWQIQIGCQTDRLNAKELKRPPCVHERFPVTSEMIQVWNLWGGLIYLVAPPKTQVQGAEVTVQMAVPAPYYKSGVTTEADWLLLRTAPSPWAELEFDNIILTVPSDAVRNLERPDEVASLWNDIMRAIADLAAKPHKFPRKERFVAEVQISHGWMHAGYPIMAHKSSAAGLLNVKNARTNGIWGSIHELGHNQQRGCWEFPSHTTECTCNLWSVYVHEEVLGLNRAKAHSAMSVEKRSARAKDYVKGGRQLSSWSMWVALETYMQLQERFGWDAFKKVFAAYHKMSNFPKDNKGKMNLFTETFSQTVGMDLTGFFKAWGWPIDAASEQKLSSLPPWSDHPMVQYD</sequence>
<dbReference type="InterPro" id="IPR029062">
    <property type="entry name" value="Class_I_gatase-like"/>
</dbReference>
<dbReference type="Proteomes" id="UP000192220">
    <property type="component" value="Unplaced"/>
</dbReference>
<dbReference type="Gene3D" id="1.10.390.30">
    <property type="entry name" value="Peptidase M60, enhancin-like domain 3"/>
    <property type="match status" value="1"/>
</dbReference>
<dbReference type="Gene3D" id="3.40.390.80">
    <property type="entry name" value="Peptidase M60, enhancin-like domain 2"/>
    <property type="match status" value="1"/>
</dbReference>